<dbReference type="EMBL" id="CAJQZP010001209">
    <property type="protein sequence ID" value="CAG5030557.1"/>
    <property type="molecule type" value="Genomic_DNA"/>
</dbReference>
<evidence type="ECO:0000313" key="3">
    <source>
        <dbReference type="Proteomes" id="UP000691718"/>
    </source>
</evidence>
<reference evidence="1" key="1">
    <citation type="submission" date="2021-04" db="EMBL/GenBank/DDBJ databases">
        <authorList>
            <person name="Tunstrom K."/>
        </authorList>
    </citation>
    <scope>NUCLEOTIDE SEQUENCE</scope>
</reference>
<dbReference type="AlphaFoldDB" id="A0A8S3WIB4"/>
<comment type="caution">
    <text evidence="1">The sequence shown here is derived from an EMBL/GenBank/DDBJ whole genome shotgun (WGS) entry which is preliminary data.</text>
</comment>
<dbReference type="Proteomes" id="UP000691718">
    <property type="component" value="Unassembled WGS sequence"/>
</dbReference>
<protein>
    <submittedName>
        <fullName evidence="1">(apollo) hypothetical protein</fullName>
    </submittedName>
</protein>
<accession>A0A8S3WIB4</accession>
<dbReference type="EMBL" id="CAJQZP010000423">
    <property type="protein sequence ID" value="CAG4961245.1"/>
    <property type="molecule type" value="Genomic_DNA"/>
</dbReference>
<proteinExistence type="predicted"/>
<evidence type="ECO:0000313" key="1">
    <source>
        <dbReference type="EMBL" id="CAG4961245.1"/>
    </source>
</evidence>
<keyword evidence="3" id="KW-1185">Reference proteome</keyword>
<gene>
    <name evidence="2" type="ORF">PAPOLLO_LOCUS19496</name>
    <name evidence="1" type="ORF">PAPOLLO_LOCUS6528</name>
</gene>
<organism evidence="1 3">
    <name type="scientific">Parnassius apollo</name>
    <name type="common">Apollo butterfly</name>
    <name type="synonym">Papilio apollo</name>
    <dbReference type="NCBI Taxonomy" id="110799"/>
    <lineage>
        <taxon>Eukaryota</taxon>
        <taxon>Metazoa</taxon>
        <taxon>Ecdysozoa</taxon>
        <taxon>Arthropoda</taxon>
        <taxon>Hexapoda</taxon>
        <taxon>Insecta</taxon>
        <taxon>Pterygota</taxon>
        <taxon>Neoptera</taxon>
        <taxon>Endopterygota</taxon>
        <taxon>Lepidoptera</taxon>
        <taxon>Glossata</taxon>
        <taxon>Ditrysia</taxon>
        <taxon>Papilionoidea</taxon>
        <taxon>Papilionidae</taxon>
        <taxon>Parnassiinae</taxon>
        <taxon>Parnassini</taxon>
        <taxon>Parnassius</taxon>
        <taxon>Parnassius</taxon>
    </lineage>
</organism>
<name>A0A8S3WIB4_PARAO</name>
<sequence length="68" mass="8250">MGYVIVYIDKEVVFWWRIIGRHYTRWSNDLMSNWRANKYPSADFIHILYADDDDLSEDSEFEPDSDEI</sequence>
<evidence type="ECO:0000313" key="2">
    <source>
        <dbReference type="EMBL" id="CAG5030557.1"/>
    </source>
</evidence>